<protein>
    <submittedName>
        <fullName evidence="1">Uncharacterized protein</fullName>
    </submittedName>
</protein>
<accession>A0A8K0SLK6</accession>
<gene>
    <name evidence="1" type="ORF">B0I35DRAFT_67126</name>
</gene>
<dbReference type="EMBL" id="JAGPNK010000011">
    <property type="protein sequence ID" value="KAH7311587.1"/>
    <property type="molecule type" value="Genomic_DNA"/>
</dbReference>
<comment type="caution">
    <text evidence="1">The sequence shown here is derived from an EMBL/GenBank/DDBJ whole genome shotgun (WGS) entry which is preliminary data.</text>
</comment>
<dbReference type="Proteomes" id="UP000813444">
    <property type="component" value="Unassembled WGS sequence"/>
</dbReference>
<evidence type="ECO:0000313" key="2">
    <source>
        <dbReference type="Proteomes" id="UP000813444"/>
    </source>
</evidence>
<reference evidence="1" key="1">
    <citation type="journal article" date="2021" name="Nat. Commun.">
        <title>Genetic determinants of endophytism in the Arabidopsis root mycobiome.</title>
        <authorList>
            <person name="Mesny F."/>
            <person name="Miyauchi S."/>
            <person name="Thiergart T."/>
            <person name="Pickel B."/>
            <person name="Atanasova L."/>
            <person name="Karlsson M."/>
            <person name="Huettel B."/>
            <person name="Barry K.W."/>
            <person name="Haridas S."/>
            <person name="Chen C."/>
            <person name="Bauer D."/>
            <person name="Andreopoulos W."/>
            <person name="Pangilinan J."/>
            <person name="LaButti K."/>
            <person name="Riley R."/>
            <person name="Lipzen A."/>
            <person name="Clum A."/>
            <person name="Drula E."/>
            <person name="Henrissat B."/>
            <person name="Kohler A."/>
            <person name="Grigoriev I.V."/>
            <person name="Martin F.M."/>
            <person name="Hacquard S."/>
        </authorList>
    </citation>
    <scope>NUCLEOTIDE SEQUENCE</scope>
    <source>
        <strain evidence="1">MPI-CAGE-CH-0235</strain>
    </source>
</reference>
<sequence>MSHIFVVARLARLFLCARWGSFTVCLFFCASPGYRWPDGPCPRMAGCRSLACGLSLKRGSCLPSLPLPSQDLPRGDSFLVGWSERWDENFFLPILRLALSFAFCVTALNPAPFCFPSDAGPWILDERGRGIDHTFALITTAATAGS</sequence>
<organism evidence="1 2">
    <name type="scientific">Stachybotrys elegans</name>
    <dbReference type="NCBI Taxonomy" id="80388"/>
    <lineage>
        <taxon>Eukaryota</taxon>
        <taxon>Fungi</taxon>
        <taxon>Dikarya</taxon>
        <taxon>Ascomycota</taxon>
        <taxon>Pezizomycotina</taxon>
        <taxon>Sordariomycetes</taxon>
        <taxon>Hypocreomycetidae</taxon>
        <taxon>Hypocreales</taxon>
        <taxon>Stachybotryaceae</taxon>
        <taxon>Stachybotrys</taxon>
    </lineage>
</organism>
<name>A0A8K0SLK6_9HYPO</name>
<evidence type="ECO:0000313" key="1">
    <source>
        <dbReference type="EMBL" id="KAH7311587.1"/>
    </source>
</evidence>
<dbReference type="AlphaFoldDB" id="A0A8K0SLK6"/>
<proteinExistence type="predicted"/>
<keyword evidence="2" id="KW-1185">Reference proteome</keyword>